<feature type="binding site" evidence="6">
    <location>
        <position position="194"/>
    </location>
    <ligand>
        <name>FAD</name>
        <dbReference type="ChEBI" id="CHEBI:57692"/>
    </ligand>
</feature>
<dbReference type="GO" id="GO:0019478">
    <property type="term" value="P:D-amino acid catabolic process"/>
    <property type="evidence" value="ECO:0007669"/>
    <property type="project" value="TreeGrafter"/>
</dbReference>
<dbReference type="Gene3D" id="3.40.50.720">
    <property type="entry name" value="NAD(P)-binding Rossmann-like Domain"/>
    <property type="match status" value="1"/>
</dbReference>
<dbReference type="InterPro" id="IPR023209">
    <property type="entry name" value="DAO"/>
</dbReference>
<dbReference type="PIRSF" id="PIRSF000189">
    <property type="entry name" value="D-aa_oxidase"/>
    <property type="match status" value="1"/>
</dbReference>
<proteinExistence type="inferred from homology"/>
<evidence type="ECO:0000313" key="8">
    <source>
        <dbReference type="EMBL" id="QOU18585.1"/>
    </source>
</evidence>
<evidence type="ECO:0000256" key="6">
    <source>
        <dbReference type="PIRSR" id="PIRSR000189-1"/>
    </source>
</evidence>
<organism evidence="8 9">
    <name type="scientific">Dekkera bruxellensis</name>
    <name type="common">Brettanomyces custersii</name>
    <dbReference type="NCBI Taxonomy" id="5007"/>
    <lineage>
        <taxon>Eukaryota</taxon>
        <taxon>Fungi</taxon>
        <taxon>Dikarya</taxon>
        <taxon>Ascomycota</taxon>
        <taxon>Saccharomycotina</taxon>
        <taxon>Pichiomycetes</taxon>
        <taxon>Pichiales</taxon>
        <taxon>Pichiaceae</taxon>
        <taxon>Brettanomyces</taxon>
    </lineage>
</organism>
<dbReference type="OrthoDB" id="2015447at2759"/>
<name>A0A871R338_DEKBR</name>
<feature type="binding site" evidence="6">
    <location>
        <position position="175"/>
    </location>
    <ligand>
        <name>FAD</name>
        <dbReference type="ChEBI" id="CHEBI:57692"/>
    </ligand>
</feature>
<comment type="similarity">
    <text evidence="2">Belongs to the DAMOX/DASOX family.</text>
</comment>
<dbReference type="PANTHER" id="PTHR11530">
    <property type="entry name" value="D-AMINO ACID OXIDASE"/>
    <property type="match status" value="1"/>
</dbReference>
<dbReference type="GO" id="GO:0003884">
    <property type="term" value="F:D-amino-acid oxidase activity"/>
    <property type="evidence" value="ECO:0007669"/>
    <property type="project" value="InterPro"/>
</dbReference>
<feature type="domain" description="FAD dependent oxidoreductase" evidence="7">
    <location>
        <begin position="10"/>
        <end position="345"/>
    </location>
</feature>
<evidence type="ECO:0000256" key="2">
    <source>
        <dbReference type="ARBA" id="ARBA00006730"/>
    </source>
</evidence>
<evidence type="ECO:0000256" key="5">
    <source>
        <dbReference type="ARBA" id="ARBA00023002"/>
    </source>
</evidence>
<evidence type="ECO:0000259" key="7">
    <source>
        <dbReference type="Pfam" id="PF01266"/>
    </source>
</evidence>
<keyword evidence="3" id="KW-0285">Flavoprotein</keyword>
<dbReference type="AlphaFoldDB" id="A0A871R338"/>
<dbReference type="SUPFAM" id="SSF51971">
    <property type="entry name" value="Nucleotide-binding domain"/>
    <property type="match status" value="1"/>
</dbReference>
<dbReference type="Pfam" id="PF01266">
    <property type="entry name" value="DAO"/>
    <property type="match status" value="1"/>
</dbReference>
<dbReference type="GeneID" id="64573575"/>
<dbReference type="KEGG" id="bbrx:BRETT_001651"/>
<feature type="binding site" evidence="6">
    <location>
        <position position="331"/>
    </location>
    <ligand>
        <name>D-dopa</name>
        <dbReference type="ChEBI" id="CHEBI:149689"/>
    </ligand>
</feature>
<dbReference type="GO" id="GO:0005737">
    <property type="term" value="C:cytoplasm"/>
    <property type="evidence" value="ECO:0007669"/>
    <property type="project" value="TreeGrafter"/>
</dbReference>
<gene>
    <name evidence="8" type="ORF">BRETT_001651</name>
</gene>
<evidence type="ECO:0000256" key="4">
    <source>
        <dbReference type="ARBA" id="ARBA00022827"/>
    </source>
</evidence>
<reference evidence="8" key="1">
    <citation type="submission" date="2020-10" db="EMBL/GenBank/DDBJ databases">
        <authorList>
            <person name="Palmer J.M."/>
        </authorList>
    </citation>
    <scope>NUCLEOTIDE SEQUENCE</scope>
    <source>
        <strain evidence="8">UCD 2041</strain>
    </source>
</reference>
<evidence type="ECO:0000313" key="9">
    <source>
        <dbReference type="Proteomes" id="UP000663131"/>
    </source>
</evidence>
<dbReference type="Proteomes" id="UP000663131">
    <property type="component" value="Chromosome 4"/>
</dbReference>
<dbReference type="InterPro" id="IPR006076">
    <property type="entry name" value="FAD-dep_OxRdtase"/>
</dbReference>
<dbReference type="RefSeq" id="XP_041135078.1">
    <property type="nucleotide sequence ID" value="XM_041280195.1"/>
</dbReference>
<feature type="binding site" evidence="6">
    <location>
        <begin position="52"/>
        <end position="53"/>
    </location>
    <ligand>
        <name>FAD</name>
        <dbReference type="ChEBI" id="CHEBI:57692"/>
    </ligand>
</feature>
<evidence type="ECO:0000256" key="1">
    <source>
        <dbReference type="ARBA" id="ARBA00001974"/>
    </source>
</evidence>
<reference evidence="8" key="2">
    <citation type="journal article" name="BMC Genomics">
        <title>New genome assemblies reveal patterns of domestication and adaptation across Brettanomyces (Dekkera) species.</title>
        <authorList>
            <person name="Roach M.J."/>
            <person name="Borneman A.R."/>
        </authorList>
    </citation>
    <scope>NUCLEOTIDE SEQUENCE</scope>
    <source>
        <strain evidence="8">UCD 2041</strain>
    </source>
</reference>
<keyword evidence="4 6" id="KW-0274">FAD</keyword>
<accession>A0A871R338</accession>
<keyword evidence="5" id="KW-0560">Oxidoreductase</keyword>
<dbReference type="PANTHER" id="PTHR11530:SF26">
    <property type="entry name" value="FAD DEPENDENT OXIDOREDUCTASE SUPERFAMILY (AFU_ORTHOLOGUE AFUA_5G13940)"/>
    <property type="match status" value="1"/>
</dbReference>
<dbReference type="Gene3D" id="3.30.9.10">
    <property type="entry name" value="D-Amino Acid Oxidase, subunit A, domain 2"/>
    <property type="match status" value="1"/>
</dbReference>
<sequence>MQTSKENREIVIVGAGVIGLTCGYQLALKGYKNVIIISKDFPTTGLRKAEYTSSKSGAHFRPFPSRNSDQYRDSRYTRSTYNYFKRLAVEHPESSVKFMKGIDYLEYPDPLYMKLGKGYHEGVDDFKLIPKKKLPRNVVFGATYKTWCMNSPVYLEFLQNELDMKYGYKFIFKNVPSLSIIAETYPHALIINATGMGLQYDGSYDPSCYQIRGQTLLVRPPLNNKYERCTVTYQMANGEWSFVIPRPLSGGVIIGGTKVVNGKNPNPDPVETKNLIENAKKRFPELLLGSKNEFEIRRVNVGFRPARRGGAKVKKSVVAGTTIIDCYGFAGSGMEMSWGAAEKVVSLLENDEAFQRSKL</sequence>
<comment type="cofactor">
    <cofactor evidence="1 6">
        <name>FAD</name>
        <dbReference type="ChEBI" id="CHEBI:57692"/>
    </cofactor>
</comment>
<dbReference type="EMBL" id="CP063132">
    <property type="protein sequence ID" value="QOU18585.1"/>
    <property type="molecule type" value="Genomic_DNA"/>
</dbReference>
<dbReference type="GO" id="GO:0071949">
    <property type="term" value="F:FAD binding"/>
    <property type="evidence" value="ECO:0007669"/>
    <property type="project" value="InterPro"/>
</dbReference>
<protein>
    <recommendedName>
        <fullName evidence="7">FAD dependent oxidoreductase domain-containing protein</fullName>
    </recommendedName>
</protein>
<dbReference type="SUPFAM" id="SSF54373">
    <property type="entry name" value="FAD-linked reductases, C-terminal domain"/>
    <property type="match status" value="1"/>
</dbReference>
<evidence type="ECO:0000256" key="3">
    <source>
        <dbReference type="ARBA" id="ARBA00022630"/>
    </source>
</evidence>